<dbReference type="CDD" id="cd00090">
    <property type="entry name" value="HTH_ARSR"/>
    <property type="match status" value="1"/>
</dbReference>
<proteinExistence type="predicted"/>
<dbReference type="PANTHER" id="PTHR30154">
    <property type="entry name" value="LEUCINE-RESPONSIVE REGULATORY PROTEIN"/>
    <property type="match status" value="1"/>
</dbReference>
<sequence>MNTFDKFDRAILAALQRDARMSLNELSKTVGLTSSPCWARIKRLEEAGVIEGYTVRLNAEKLGLGDTVIVQVTLDSHSDEALFAFGRALADIPEVLDAYLVSGDYDYIIRIAVENTRDYERLLRERLYKIPGIRHSKSSFVLRCLKNSPLPLLPRS</sequence>
<dbReference type="GO" id="GO:0005829">
    <property type="term" value="C:cytosol"/>
    <property type="evidence" value="ECO:0007669"/>
    <property type="project" value="TreeGrafter"/>
</dbReference>
<dbReference type="InterPro" id="IPR036388">
    <property type="entry name" value="WH-like_DNA-bd_sf"/>
</dbReference>
<keyword evidence="6" id="KW-1185">Reference proteome</keyword>
<keyword evidence="1" id="KW-0805">Transcription regulation</keyword>
<dbReference type="Pfam" id="PF01037">
    <property type="entry name" value="AsnC_trans_reg"/>
    <property type="match status" value="1"/>
</dbReference>
<comment type="caution">
    <text evidence="5">The sequence shown here is derived from an EMBL/GenBank/DDBJ whole genome shotgun (WGS) entry which is preliminary data.</text>
</comment>
<feature type="domain" description="HTH asnC-type" evidence="4">
    <location>
        <begin position="4"/>
        <end position="65"/>
    </location>
</feature>
<dbReference type="Pfam" id="PF13412">
    <property type="entry name" value="HTH_24"/>
    <property type="match status" value="1"/>
</dbReference>
<dbReference type="GO" id="GO:0043200">
    <property type="term" value="P:response to amino acid"/>
    <property type="evidence" value="ECO:0007669"/>
    <property type="project" value="TreeGrafter"/>
</dbReference>
<dbReference type="InterPro" id="IPR019888">
    <property type="entry name" value="Tscrpt_reg_AsnC-like"/>
</dbReference>
<dbReference type="PANTHER" id="PTHR30154:SF34">
    <property type="entry name" value="TRANSCRIPTIONAL REGULATOR AZLB"/>
    <property type="match status" value="1"/>
</dbReference>
<dbReference type="PROSITE" id="PS00519">
    <property type="entry name" value="HTH_ASNC_1"/>
    <property type="match status" value="1"/>
</dbReference>
<evidence type="ECO:0000313" key="6">
    <source>
        <dbReference type="Proteomes" id="UP000620139"/>
    </source>
</evidence>
<evidence type="ECO:0000313" key="5">
    <source>
        <dbReference type="EMBL" id="MBH9554230.1"/>
    </source>
</evidence>
<protein>
    <submittedName>
        <fullName evidence="5">Lrp/AsnC family transcriptional regulator</fullName>
    </submittedName>
</protein>
<dbReference type="InterPro" id="IPR019887">
    <property type="entry name" value="Tscrpt_reg_AsnC/Lrp_C"/>
</dbReference>
<dbReference type="GO" id="GO:0006355">
    <property type="term" value="P:regulation of DNA-templated transcription"/>
    <property type="evidence" value="ECO:0007669"/>
    <property type="project" value="UniProtKB-ARBA"/>
</dbReference>
<dbReference type="RefSeq" id="WP_198101842.1">
    <property type="nucleotide sequence ID" value="NZ_JAEDAL010000010.1"/>
</dbReference>
<dbReference type="Gene3D" id="3.30.70.920">
    <property type="match status" value="1"/>
</dbReference>
<dbReference type="InterPro" id="IPR019885">
    <property type="entry name" value="Tscrpt_reg_HTH_AsnC-type_CS"/>
</dbReference>
<dbReference type="InterPro" id="IPR011008">
    <property type="entry name" value="Dimeric_a/b-barrel"/>
</dbReference>
<dbReference type="PRINTS" id="PR00033">
    <property type="entry name" value="HTHASNC"/>
</dbReference>
<dbReference type="SUPFAM" id="SSF54909">
    <property type="entry name" value="Dimeric alpha+beta barrel"/>
    <property type="match status" value="1"/>
</dbReference>
<dbReference type="Proteomes" id="UP000620139">
    <property type="component" value="Unassembled WGS sequence"/>
</dbReference>
<dbReference type="InterPro" id="IPR011991">
    <property type="entry name" value="ArsR-like_HTH"/>
</dbReference>
<dbReference type="EMBL" id="JAEDAL010000010">
    <property type="protein sequence ID" value="MBH9554230.1"/>
    <property type="molecule type" value="Genomic_DNA"/>
</dbReference>
<dbReference type="GO" id="GO:0043565">
    <property type="term" value="F:sequence-specific DNA binding"/>
    <property type="evidence" value="ECO:0007669"/>
    <property type="project" value="InterPro"/>
</dbReference>
<evidence type="ECO:0000259" key="4">
    <source>
        <dbReference type="PROSITE" id="PS50956"/>
    </source>
</evidence>
<dbReference type="AlphaFoldDB" id="A0A931IWN8"/>
<evidence type="ECO:0000256" key="1">
    <source>
        <dbReference type="ARBA" id="ARBA00023015"/>
    </source>
</evidence>
<dbReference type="PROSITE" id="PS50956">
    <property type="entry name" value="HTH_ASNC_2"/>
    <property type="match status" value="1"/>
</dbReference>
<organism evidence="5 6">
    <name type="scientific">Inhella gelatinilytica</name>
    <dbReference type="NCBI Taxonomy" id="2795030"/>
    <lineage>
        <taxon>Bacteria</taxon>
        <taxon>Pseudomonadati</taxon>
        <taxon>Pseudomonadota</taxon>
        <taxon>Betaproteobacteria</taxon>
        <taxon>Burkholderiales</taxon>
        <taxon>Sphaerotilaceae</taxon>
        <taxon>Inhella</taxon>
    </lineage>
</organism>
<evidence type="ECO:0000256" key="3">
    <source>
        <dbReference type="ARBA" id="ARBA00023163"/>
    </source>
</evidence>
<dbReference type="InterPro" id="IPR000485">
    <property type="entry name" value="AsnC-type_HTH_dom"/>
</dbReference>
<dbReference type="InterPro" id="IPR036390">
    <property type="entry name" value="WH_DNA-bd_sf"/>
</dbReference>
<keyword evidence="3" id="KW-0804">Transcription</keyword>
<dbReference type="Gene3D" id="1.10.10.10">
    <property type="entry name" value="Winged helix-like DNA-binding domain superfamily/Winged helix DNA-binding domain"/>
    <property type="match status" value="1"/>
</dbReference>
<dbReference type="SMART" id="SM00344">
    <property type="entry name" value="HTH_ASNC"/>
    <property type="match status" value="1"/>
</dbReference>
<accession>A0A931IWN8</accession>
<name>A0A931IWN8_9BURK</name>
<reference evidence="5" key="1">
    <citation type="submission" date="2020-12" db="EMBL/GenBank/DDBJ databases">
        <title>The genome sequence of Inhella sp. 4Y17.</title>
        <authorList>
            <person name="Liu Y."/>
        </authorList>
    </citation>
    <scope>NUCLEOTIDE SEQUENCE</scope>
    <source>
        <strain evidence="5">4Y10</strain>
    </source>
</reference>
<gene>
    <name evidence="5" type="ORF">I7X43_15410</name>
</gene>
<dbReference type="SUPFAM" id="SSF46785">
    <property type="entry name" value="Winged helix' DNA-binding domain"/>
    <property type="match status" value="1"/>
</dbReference>
<evidence type="ECO:0000256" key="2">
    <source>
        <dbReference type="ARBA" id="ARBA00023125"/>
    </source>
</evidence>
<keyword evidence="2" id="KW-0238">DNA-binding</keyword>